<evidence type="ECO:0000313" key="2">
    <source>
        <dbReference type="Proteomes" id="UP000660885"/>
    </source>
</evidence>
<comment type="caution">
    <text evidence="1">The sequence shown here is derived from an EMBL/GenBank/DDBJ whole genome shotgun (WGS) entry which is preliminary data.</text>
</comment>
<dbReference type="EMBL" id="JAETWB010000001">
    <property type="protein sequence ID" value="MBL6077571.1"/>
    <property type="molecule type" value="Genomic_DNA"/>
</dbReference>
<dbReference type="Proteomes" id="UP000660885">
    <property type="component" value="Unassembled WGS sequence"/>
</dbReference>
<reference evidence="1 2" key="1">
    <citation type="submission" date="2021-01" db="EMBL/GenBank/DDBJ databases">
        <title>Belnapia mucosa sp. nov. and Belnapia arida sp. nov., isolated from the Tabernas Desert (Almeria, Spain).</title>
        <authorList>
            <person name="Molina-Menor E."/>
            <person name="Vidal-Verdu A."/>
            <person name="Calonge A."/>
            <person name="Satari L."/>
            <person name="Pereto J."/>
            <person name="Porcar M."/>
        </authorList>
    </citation>
    <scope>NUCLEOTIDE SEQUENCE [LARGE SCALE GENOMIC DNA]</scope>
    <source>
        <strain evidence="1 2">T18</strain>
    </source>
</reference>
<protein>
    <submittedName>
        <fullName evidence="1">Uncharacterized protein</fullName>
    </submittedName>
</protein>
<keyword evidence="2" id="KW-1185">Reference proteome</keyword>
<organism evidence="1 2">
    <name type="scientific">Belnapia arida</name>
    <dbReference type="NCBI Taxonomy" id="2804533"/>
    <lineage>
        <taxon>Bacteria</taxon>
        <taxon>Pseudomonadati</taxon>
        <taxon>Pseudomonadota</taxon>
        <taxon>Alphaproteobacteria</taxon>
        <taxon>Acetobacterales</taxon>
        <taxon>Roseomonadaceae</taxon>
        <taxon>Belnapia</taxon>
    </lineage>
</organism>
<proteinExistence type="predicted"/>
<name>A0ABS1TYQ3_9PROT</name>
<gene>
    <name evidence="1" type="ORF">JMJ56_06090</name>
</gene>
<sequence>MPPVAPRQLLAAWELAREAADRQQWGKPRRLLFPRAEGEPMELAIADRDAAAWAEAIDSAVGLDTIGGLSLCLRLLALVEILGRAPWLTALFAVTRQGIDLHPALLSAAAAMPLDGGARFDETGLRRLLSRPLPAGGASSLGRIA</sequence>
<accession>A0ABS1TYQ3</accession>
<evidence type="ECO:0000313" key="1">
    <source>
        <dbReference type="EMBL" id="MBL6077571.1"/>
    </source>
</evidence>